<evidence type="ECO:0000256" key="4">
    <source>
        <dbReference type="ARBA" id="ARBA00023040"/>
    </source>
</evidence>
<keyword evidence="4" id="KW-0297">G-protein coupled receptor</keyword>
<name>A0A814NZX5_9BILA</name>
<evidence type="ECO:0000256" key="2">
    <source>
        <dbReference type="ARBA" id="ARBA00022692"/>
    </source>
</evidence>
<dbReference type="Pfam" id="PF00001">
    <property type="entry name" value="7tm_1"/>
    <property type="match status" value="1"/>
</dbReference>
<keyword evidence="6" id="KW-0675">Receptor</keyword>
<comment type="caution">
    <text evidence="11">The sequence shown here is derived from an EMBL/GenBank/DDBJ whole genome shotgun (WGS) entry which is preliminary data.</text>
</comment>
<feature type="transmembrane region" description="Helical" evidence="8">
    <location>
        <begin position="82"/>
        <end position="104"/>
    </location>
</feature>
<dbReference type="EMBL" id="CAJNOK010001694">
    <property type="protein sequence ID" value="CAF0825404.1"/>
    <property type="molecule type" value="Genomic_DNA"/>
</dbReference>
<protein>
    <recommendedName>
        <fullName evidence="9">G-protein coupled receptors family 1 profile domain-containing protein</fullName>
    </recommendedName>
</protein>
<accession>A0A814NZX5</accession>
<keyword evidence="3 8" id="KW-1133">Transmembrane helix</keyword>
<dbReference type="PANTHER" id="PTHR24243">
    <property type="entry name" value="G-PROTEIN COUPLED RECEPTOR"/>
    <property type="match status" value="1"/>
</dbReference>
<evidence type="ECO:0000256" key="5">
    <source>
        <dbReference type="ARBA" id="ARBA00023136"/>
    </source>
</evidence>
<dbReference type="GO" id="GO:0005886">
    <property type="term" value="C:plasma membrane"/>
    <property type="evidence" value="ECO:0007669"/>
    <property type="project" value="TreeGrafter"/>
</dbReference>
<keyword evidence="2 8" id="KW-0812">Transmembrane</keyword>
<comment type="subcellular location">
    <subcellularLocation>
        <location evidence="1">Membrane</location>
        <topology evidence="1">Multi-pass membrane protein</topology>
    </subcellularLocation>
</comment>
<dbReference type="AlphaFoldDB" id="A0A814NZX5"/>
<dbReference type="PANTHER" id="PTHR24243:SF233">
    <property type="entry name" value="THYROTROPIN-RELEASING HORMONE RECEPTOR"/>
    <property type="match status" value="1"/>
</dbReference>
<evidence type="ECO:0000259" key="9">
    <source>
        <dbReference type="PROSITE" id="PS50262"/>
    </source>
</evidence>
<evidence type="ECO:0000256" key="1">
    <source>
        <dbReference type="ARBA" id="ARBA00004141"/>
    </source>
</evidence>
<dbReference type="Proteomes" id="UP000677228">
    <property type="component" value="Unassembled WGS sequence"/>
</dbReference>
<evidence type="ECO:0000313" key="13">
    <source>
        <dbReference type="EMBL" id="CAF3864770.1"/>
    </source>
</evidence>
<dbReference type="PROSITE" id="PS50262">
    <property type="entry name" value="G_PROTEIN_RECEP_F1_2"/>
    <property type="match status" value="1"/>
</dbReference>
<dbReference type="Gene3D" id="1.20.1070.10">
    <property type="entry name" value="Rhodopsin 7-helix transmembrane proteins"/>
    <property type="match status" value="1"/>
</dbReference>
<dbReference type="Proteomes" id="UP000663829">
    <property type="component" value="Unassembled WGS sequence"/>
</dbReference>
<dbReference type="SUPFAM" id="SSF81321">
    <property type="entry name" value="Family A G protein-coupled receptor-like"/>
    <property type="match status" value="1"/>
</dbReference>
<feature type="transmembrane region" description="Helical" evidence="8">
    <location>
        <begin position="174"/>
        <end position="194"/>
    </location>
</feature>
<dbReference type="EMBL" id="CAJOBA010001694">
    <property type="protein sequence ID" value="CAF3609888.1"/>
    <property type="molecule type" value="Genomic_DNA"/>
</dbReference>
<evidence type="ECO:0000256" key="7">
    <source>
        <dbReference type="ARBA" id="ARBA00023224"/>
    </source>
</evidence>
<keyword evidence="5 8" id="KW-0472">Membrane</keyword>
<dbReference type="GO" id="GO:0004930">
    <property type="term" value="F:G protein-coupled receptor activity"/>
    <property type="evidence" value="ECO:0007669"/>
    <property type="project" value="UniProtKB-KW"/>
</dbReference>
<organism evidence="11 14">
    <name type="scientific">Didymodactylos carnosus</name>
    <dbReference type="NCBI Taxonomy" id="1234261"/>
    <lineage>
        <taxon>Eukaryota</taxon>
        <taxon>Metazoa</taxon>
        <taxon>Spiralia</taxon>
        <taxon>Gnathifera</taxon>
        <taxon>Rotifera</taxon>
        <taxon>Eurotatoria</taxon>
        <taxon>Bdelloidea</taxon>
        <taxon>Philodinida</taxon>
        <taxon>Philodinidae</taxon>
        <taxon>Didymodactylos</taxon>
    </lineage>
</organism>
<reference evidence="11" key="1">
    <citation type="submission" date="2021-02" db="EMBL/GenBank/DDBJ databases">
        <authorList>
            <person name="Nowell W R."/>
        </authorList>
    </citation>
    <scope>NUCLEOTIDE SEQUENCE</scope>
</reference>
<evidence type="ECO:0000313" key="14">
    <source>
        <dbReference type="Proteomes" id="UP000663829"/>
    </source>
</evidence>
<gene>
    <name evidence="11" type="ORF">GPM918_LOCUS18683</name>
    <name evidence="10" type="ORF">OVA965_LOCUS5869</name>
    <name evidence="13" type="ORF">SRO942_LOCUS18683</name>
    <name evidence="12" type="ORF">TMI583_LOCUS5866</name>
</gene>
<feature type="transmembrane region" description="Helical" evidence="8">
    <location>
        <begin position="34"/>
        <end position="57"/>
    </location>
</feature>
<sequence length="242" mass="27763">MSTRSLATWFMALACADRYFSSCHSARRRQLSSVFNACCIVIATTGLILLLYVPILIYFDIDPTQNPICYGRKGFYRIFADFFYLACYSLCPTLVMVVFGVLTITNVRKIHRQVSTTATANVRLKRKDRQLILMLLFQVIVIIVTILPLTIQKLYATFTANNIKSPIQVAYENLALQIIRSVSFMSHCLSFYIFTLVSDTFRRELVHIYRFCSKHAHITTTRTTETRTMTRMSTAVNRTGSI</sequence>
<dbReference type="Proteomes" id="UP000681722">
    <property type="component" value="Unassembled WGS sequence"/>
</dbReference>
<evidence type="ECO:0000313" key="11">
    <source>
        <dbReference type="EMBL" id="CAF1099676.1"/>
    </source>
</evidence>
<dbReference type="EMBL" id="CAJOBC010005467">
    <property type="protein sequence ID" value="CAF3864770.1"/>
    <property type="molecule type" value="Genomic_DNA"/>
</dbReference>
<dbReference type="InterPro" id="IPR017452">
    <property type="entry name" value="GPCR_Rhodpsn_7TM"/>
</dbReference>
<evidence type="ECO:0000256" key="3">
    <source>
        <dbReference type="ARBA" id="ARBA00022989"/>
    </source>
</evidence>
<dbReference type="PROSITE" id="PS51257">
    <property type="entry name" value="PROKAR_LIPOPROTEIN"/>
    <property type="match status" value="1"/>
</dbReference>
<feature type="domain" description="G-protein coupled receptors family 1 profile" evidence="9">
    <location>
        <begin position="1"/>
        <end position="194"/>
    </location>
</feature>
<evidence type="ECO:0000256" key="8">
    <source>
        <dbReference type="SAM" id="Phobius"/>
    </source>
</evidence>
<keyword evidence="7" id="KW-0807">Transducer</keyword>
<feature type="transmembrane region" description="Helical" evidence="8">
    <location>
        <begin position="131"/>
        <end position="151"/>
    </location>
</feature>
<keyword evidence="14" id="KW-1185">Reference proteome</keyword>
<proteinExistence type="predicted"/>
<dbReference type="InterPro" id="IPR000276">
    <property type="entry name" value="GPCR_Rhodpsn"/>
</dbReference>
<dbReference type="Proteomes" id="UP000682733">
    <property type="component" value="Unassembled WGS sequence"/>
</dbReference>
<evidence type="ECO:0000313" key="12">
    <source>
        <dbReference type="EMBL" id="CAF3609888.1"/>
    </source>
</evidence>
<dbReference type="EMBL" id="CAJNOQ010005466">
    <property type="protein sequence ID" value="CAF1099676.1"/>
    <property type="molecule type" value="Genomic_DNA"/>
</dbReference>
<evidence type="ECO:0000313" key="10">
    <source>
        <dbReference type="EMBL" id="CAF0825404.1"/>
    </source>
</evidence>
<evidence type="ECO:0000256" key="6">
    <source>
        <dbReference type="ARBA" id="ARBA00023170"/>
    </source>
</evidence>